<evidence type="ECO:0000313" key="12">
    <source>
        <dbReference type="Proteomes" id="UP000326903"/>
    </source>
</evidence>
<dbReference type="InterPro" id="IPR044643">
    <property type="entry name" value="TrpF_fam"/>
</dbReference>
<dbReference type="AlphaFoldDB" id="A0A5J5IJQ7"/>
<comment type="similarity">
    <text evidence="9">Belongs to the TrpF family.</text>
</comment>
<dbReference type="PANTHER" id="PTHR42894">
    <property type="entry name" value="N-(5'-PHOSPHORIBOSYL)ANTHRANILATE ISOMERASE"/>
    <property type="match status" value="1"/>
</dbReference>
<evidence type="ECO:0000256" key="6">
    <source>
        <dbReference type="ARBA" id="ARBA00022822"/>
    </source>
</evidence>
<evidence type="ECO:0000256" key="4">
    <source>
        <dbReference type="ARBA" id="ARBA00022272"/>
    </source>
</evidence>
<evidence type="ECO:0000313" key="11">
    <source>
        <dbReference type="EMBL" id="KAA9041279.1"/>
    </source>
</evidence>
<evidence type="ECO:0000256" key="9">
    <source>
        <dbReference type="HAMAP-Rule" id="MF_00135"/>
    </source>
</evidence>
<dbReference type="UniPathway" id="UPA00035">
    <property type="reaction ID" value="UER00042"/>
</dbReference>
<reference evidence="11 12" key="1">
    <citation type="submission" date="2019-09" db="EMBL/GenBank/DDBJ databases">
        <title>Draft genome sequence of Ginsengibacter sp. BR5-29.</title>
        <authorList>
            <person name="Im W.-T."/>
        </authorList>
    </citation>
    <scope>NUCLEOTIDE SEQUENCE [LARGE SCALE GENOMIC DNA]</scope>
    <source>
        <strain evidence="11 12">BR5-29</strain>
    </source>
</reference>
<dbReference type="Proteomes" id="UP000326903">
    <property type="component" value="Unassembled WGS sequence"/>
</dbReference>
<comment type="catalytic activity">
    <reaction evidence="1 9">
        <text>N-(5-phospho-beta-D-ribosyl)anthranilate = 1-(2-carboxyphenylamino)-1-deoxy-D-ribulose 5-phosphate</text>
        <dbReference type="Rhea" id="RHEA:21540"/>
        <dbReference type="ChEBI" id="CHEBI:18277"/>
        <dbReference type="ChEBI" id="CHEBI:58613"/>
        <dbReference type="EC" id="5.3.1.24"/>
    </reaction>
</comment>
<dbReference type="CDD" id="cd00405">
    <property type="entry name" value="PRAI"/>
    <property type="match status" value="1"/>
</dbReference>
<dbReference type="GO" id="GO:0000162">
    <property type="term" value="P:L-tryptophan biosynthetic process"/>
    <property type="evidence" value="ECO:0007669"/>
    <property type="project" value="UniProtKB-UniRule"/>
</dbReference>
<evidence type="ECO:0000256" key="3">
    <source>
        <dbReference type="ARBA" id="ARBA00012572"/>
    </source>
</evidence>
<protein>
    <recommendedName>
        <fullName evidence="4 9">N-(5'-phosphoribosyl)anthranilate isomerase</fullName>
        <shortName evidence="9">PRAI</shortName>
        <ecNumber evidence="3 9">5.3.1.24</ecNumber>
    </recommendedName>
</protein>
<dbReference type="InterPro" id="IPR001240">
    <property type="entry name" value="PRAI_dom"/>
</dbReference>
<dbReference type="InterPro" id="IPR013785">
    <property type="entry name" value="Aldolase_TIM"/>
</dbReference>
<keyword evidence="12" id="KW-1185">Reference proteome</keyword>
<dbReference type="InterPro" id="IPR011060">
    <property type="entry name" value="RibuloseP-bd_barrel"/>
</dbReference>
<dbReference type="GO" id="GO:0004640">
    <property type="term" value="F:phosphoribosylanthranilate isomerase activity"/>
    <property type="evidence" value="ECO:0007669"/>
    <property type="project" value="UniProtKB-UniRule"/>
</dbReference>
<sequence>MKLKVCGITQLEQLKQLDEIGVNYAGLIFYKQSARCVINKLNAEDVRPLELALKKIGVFVNADEEYIMNQVEDFALDIVQLHGDETPGFCKTISDRITVIKAFRITQSNEQNIDWMIKPYEEYCDYYLFDTNRKNAYGGTGEKFDWKILQQNKINKPFFLSGGITLNDVEKLKAFDHPFFYCVDVNSRMEISEGVKDMQAVKTMAEELLEKNS</sequence>
<evidence type="ECO:0000256" key="7">
    <source>
        <dbReference type="ARBA" id="ARBA00023141"/>
    </source>
</evidence>
<dbReference type="PANTHER" id="PTHR42894:SF1">
    <property type="entry name" value="N-(5'-PHOSPHORIBOSYL)ANTHRANILATE ISOMERASE"/>
    <property type="match status" value="1"/>
</dbReference>
<comment type="pathway">
    <text evidence="2 9">Amino-acid biosynthesis; L-tryptophan biosynthesis; L-tryptophan from chorismate: step 3/5.</text>
</comment>
<dbReference type="Pfam" id="PF00697">
    <property type="entry name" value="PRAI"/>
    <property type="match status" value="1"/>
</dbReference>
<comment type="caution">
    <text evidence="11">The sequence shown here is derived from an EMBL/GenBank/DDBJ whole genome shotgun (WGS) entry which is preliminary data.</text>
</comment>
<keyword evidence="5 9" id="KW-0028">Amino-acid biosynthesis</keyword>
<evidence type="ECO:0000256" key="2">
    <source>
        <dbReference type="ARBA" id="ARBA00004664"/>
    </source>
</evidence>
<gene>
    <name evidence="9" type="primary">trpF</name>
    <name evidence="11" type="ORF">FW778_04380</name>
</gene>
<dbReference type="HAMAP" id="MF_00135">
    <property type="entry name" value="PRAI"/>
    <property type="match status" value="1"/>
</dbReference>
<name>A0A5J5IJQ7_9BACT</name>
<dbReference type="SUPFAM" id="SSF51366">
    <property type="entry name" value="Ribulose-phoshate binding barrel"/>
    <property type="match status" value="1"/>
</dbReference>
<evidence type="ECO:0000256" key="5">
    <source>
        <dbReference type="ARBA" id="ARBA00022605"/>
    </source>
</evidence>
<proteinExistence type="inferred from homology"/>
<keyword evidence="8 9" id="KW-0413">Isomerase</keyword>
<organism evidence="11 12">
    <name type="scientific">Ginsengibacter hankyongi</name>
    <dbReference type="NCBI Taxonomy" id="2607284"/>
    <lineage>
        <taxon>Bacteria</taxon>
        <taxon>Pseudomonadati</taxon>
        <taxon>Bacteroidota</taxon>
        <taxon>Chitinophagia</taxon>
        <taxon>Chitinophagales</taxon>
        <taxon>Chitinophagaceae</taxon>
        <taxon>Ginsengibacter</taxon>
    </lineage>
</organism>
<evidence type="ECO:0000256" key="8">
    <source>
        <dbReference type="ARBA" id="ARBA00023235"/>
    </source>
</evidence>
<dbReference type="EC" id="5.3.1.24" evidence="3 9"/>
<evidence type="ECO:0000259" key="10">
    <source>
        <dbReference type="Pfam" id="PF00697"/>
    </source>
</evidence>
<keyword evidence="7 9" id="KW-0057">Aromatic amino acid biosynthesis</keyword>
<feature type="domain" description="N-(5'phosphoribosyl) anthranilate isomerase (PRAI)" evidence="10">
    <location>
        <begin position="4"/>
        <end position="205"/>
    </location>
</feature>
<dbReference type="Gene3D" id="3.20.20.70">
    <property type="entry name" value="Aldolase class I"/>
    <property type="match status" value="1"/>
</dbReference>
<evidence type="ECO:0000256" key="1">
    <source>
        <dbReference type="ARBA" id="ARBA00001164"/>
    </source>
</evidence>
<keyword evidence="6 9" id="KW-0822">Tryptophan biosynthesis</keyword>
<dbReference type="EMBL" id="VYQF01000001">
    <property type="protein sequence ID" value="KAA9041279.1"/>
    <property type="molecule type" value="Genomic_DNA"/>
</dbReference>
<accession>A0A5J5IJQ7</accession>
<dbReference type="RefSeq" id="WP_150413368.1">
    <property type="nucleotide sequence ID" value="NZ_VYQF01000001.1"/>
</dbReference>